<dbReference type="InterPro" id="IPR009057">
    <property type="entry name" value="Homeodomain-like_sf"/>
</dbReference>
<evidence type="ECO:0000313" key="6">
    <source>
        <dbReference type="Proteomes" id="UP000278351"/>
    </source>
</evidence>
<keyword evidence="1" id="KW-0805">Transcription regulation</keyword>
<dbReference type="Proteomes" id="UP000278351">
    <property type="component" value="Unassembled WGS sequence"/>
</dbReference>
<dbReference type="GO" id="GO:0043565">
    <property type="term" value="F:sequence-specific DNA binding"/>
    <property type="evidence" value="ECO:0007669"/>
    <property type="project" value="InterPro"/>
</dbReference>
<dbReference type="PANTHER" id="PTHR43280">
    <property type="entry name" value="ARAC-FAMILY TRANSCRIPTIONAL REGULATOR"/>
    <property type="match status" value="1"/>
</dbReference>
<dbReference type="SUPFAM" id="SSF46689">
    <property type="entry name" value="Homeodomain-like"/>
    <property type="match status" value="1"/>
</dbReference>
<dbReference type="Pfam" id="PF12833">
    <property type="entry name" value="HTH_18"/>
    <property type="match status" value="1"/>
</dbReference>
<dbReference type="InterPro" id="IPR020449">
    <property type="entry name" value="Tscrpt_reg_AraC-type_HTH"/>
</dbReference>
<dbReference type="EMBL" id="RPDH01000002">
    <property type="protein sequence ID" value="RPE09541.1"/>
    <property type="molecule type" value="Genomic_DNA"/>
</dbReference>
<dbReference type="Pfam" id="PF02311">
    <property type="entry name" value="AraC_binding"/>
    <property type="match status" value="1"/>
</dbReference>
<comment type="caution">
    <text evidence="5">The sequence shown here is derived from an EMBL/GenBank/DDBJ whole genome shotgun (WGS) entry which is preliminary data.</text>
</comment>
<dbReference type="PRINTS" id="PR00032">
    <property type="entry name" value="HTHARAC"/>
</dbReference>
<dbReference type="Gene3D" id="1.10.10.60">
    <property type="entry name" value="Homeodomain-like"/>
    <property type="match status" value="1"/>
</dbReference>
<keyword evidence="6" id="KW-1185">Reference proteome</keyword>
<evidence type="ECO:0000256" key="1">
    <source>
        <dbReference type="ARBA" id="ARBA00023015"/>
    </source>
</evidence>
<evidence type="ECO:0000256" key="3">
    <source>
        <dbReference type="ARBA" id="ARBA00023163"/>
    </source>
</evidence>
<accession>A0A3N4PWP8</accession>
<proteinExistence type="predicted"/>
<dbReference type="PANTHER" id="PTHR43280:SF32">
    <property type="entry name" value="TRANSCRIPTIONAL REGULATORY PROTEIN"/>
    <property type="match status" value="1"/>
</dbReference>
<dbReference type="OrthoDB" id="2666928at2"/>
<keyword evidence="2" id="KW-0238">DNA-binding</keyword>
<evidence type="ECO:0000313" key="5">
    <source>
        <dbReference type="EMBL" id="RPE09541.1"/>
    </source>
</evidence>
<dbReference type="SMART" id="SM00342">
    <property type="entry name" value="HTH_ARAC"/>
    <property type="match status" value="1"/>
</dbReference>
<evidence type="ECO:0000256" key="2">
    <source>
        <dbReference type="ARBA" id="ARBA00023125"/>
    </source>
</evidence>
<reference evidence="5 6" key="1">
    <citation type="submission" date="2018-11" db="EMBL/GenBank/DDBJ databases">
        <title>Chitinophaga lutea sp.nov., isolate from arsenic contaminated soil.</title>
        <authorList>
            <person name="Zong Y."/>
        </authorList>
    </citation>
    <scope>NUCLEOTIDE SEQUENCE [LARGE SCALE GENOMIC DNA]</scope>
    <source>
        <strain evidence="5 6">ZY74</strain>
    </source>
</reference>
<evidence type="ECO:0000259" key="4">
    <source>
        <dbReference type="PROSITE" id="PS01124"/>
    </source>
</evidence>
<gene>
    <name evidence="5" type="ORF">EGT74_21370</name>
</gene>
<keyword evidence="3" id="KW-0804">Transcription</keyword>
<dbReference type="InterPro" id="IPR003313">
    <property type="entry name" value="AraC-bd"/>
</dbReference>
<feature type="domain" description="HTH araC/xylS-type" evidence="4">
    <location>
        <begin position="193"/>
        <end position="291"/>
    </location>
</feature>
<dbReference type="PROSITE" id="PS01124">
    <property type="entry name" value="HTH_ARAC_FAMILY_2"/>
    <property type="match status" value="1"/>
</dbReference>
<sequence length="302" mass="34507">MQKQQRPVFHIGEHCSDRDIRSIKVTGFSEEACTIAEFEENHRHEYYEIIWLKKGKGVHTIDMVNYPYSGSVIFLLSPGQMHQIRPQEKAEGYVVKFLPSLFSDGKDLDDYLHGDCLFDNIQAKPVVPVTAAAHAVFEDVLNKMETEFNADETDKERILLAYLKILITHIDRLKKKNCSREAVARDLSLQLFQDYKAAIEKHFRQEHGVQAYAAMLFTEVRTLNTLSKKHLGKTAGEVLAGRILLEAQRELYYNSKSIKEIGYGLGFEDPAYFTRFFKRQAGVSPAEYRNTVQAPAGQRKAG</sequence>
<organism evidence="5 6">
    <name type="scientific">Chitinophaga lutea</name>
    <dbReference type="NCBI Taxonomy" id="2488634"/>
    <lineage>
        <taxon>Bacteria</taxon>
        <taxon>Pseudomonadati</taxon>
        <taxon>Bacteroidota</taxon>
        <taxon>Chitinophagia</taxon>
        <taxon>Chitinophagales</taxon>
        <taxon>Chitinophagaceae</taxon>
        <taxon>Chitinophaga</taxon>
    </lineage>
</organism>
<name>A0A3N4PWP8_9BACT</name>
<dbReference type="GO" id="GO:0003700">
    <property type="term" value="F:DNA-binding transcription factor activity"/>
    <property type="evidence" value="ECO:0007669"/>
    <property type="project" value="InterPro"/>
</dbReference>
<dbReference type="SUPFAM" id="SSF51215">
    <property type="entry name" value="Regulatory protein AraC"/>
    <property type="match status" value="1"/>
</dbReference>
<protein>
    <submittedName>
        <fullName evidence="5">Helix-turn-helix domain-containing protein</fullName>
    </submittedName>
</protein>
<dbReference type="InterPro" id="IPR018060">
    <property type="entry name" value="HTH_AraC"/>
</dbReference>
<dbReference type="AlphaFoldDB" id="A0A3N4PWP8"/>
<dbReference type="RefSeq" id="WP_123848535.1">
    <property type="nucleotide sequence ID" value="NZ_RPDH01000002.1"/>
</dbReference>
<dbReference type="InterPro" id="IPR037923">
    <property type="entry name" value="HTH-like"/>
</dbReference>